<keyword evidence="6" id="KW-0067">ATP-binding</keyword>
<dbReference type="PRINTS" id="PR00344">
    <property type="entry name" value="BCTRLSENSOR"/>
</dbReference>
<protein>
    <recommendedName>
        <fullName evidence="2">histidine kinase</fullName>
        <ecNumber evidence="2">2.7.13.3</ecNumber>
    </recommendedName>
</protein>
<dbReference type="EC" id="2.7.13.3" evidence="2"/>
<evidence type="ECO:0000256" key="4">
    <source>
        <dbReference type="ARBA" id="ARBA00022741"/>
    </source>
</evidence>
<feature type="domain" description="Histidine kinase" evidence="9">
    <location>
        <begin position="427"/>
        <end position="670"/>
    </location>
</feature>
<keyword evidence="5" id="KW-0418">Kinase</keyword>
<evidence type="ECO:0000259" key="9">
    <source>
        <dbReference type="PROSITE" id="PS50109"/>
    </source>
</evidence>
<dbReference type="Gene3D" id="3.30.565.10">
    <property type="entry name" value="Histidine kinase-like ATPase, C-terminal domain"/>
    <property type="match status" value="1"/>
</dbReference>
<dbReference type="SUPFAM" id="SSF47384">
    <property type="entry name" value="Homodimeric domain of signal transducing histidine kinase"/>
    <property type="match status" value="1"/>
</dbReference>
<evidence type="ECO:0000256" key="1">
    <source>
        <dbReference type="ARBA" id="ARBA00000085"/>
    </source>
</evidence>
<comment type="catalytic activity">
    <reaction evidence="1">
        <text>ATP + protein L-histidine = ADP + protein N-phospho-L-histidine.</text>
        <dbReference type="EC" id="2.7.13.3"/>
    </reaction>
</comment>
<evidence type="ECO:0000256" key="2">
    <source>
        <dbReference type="ARBA" id="ARBA00012438"/>
    </source>
</evidence>
<evidence type="ECO:0000256" key="6">
    <source>
        <dbReference type="ARBA" id="ARBA00022840"/>
    </source>
</evidence>
<name>A0A5B8XSU2_9DELT</name>
<gene>
    <name evidence="11" type="ORF">FRD01_15605</name>
</gene>
<evidence type="ECO:0000256" key="5">
    <source>
        <dbReference type="ARBA" id="ARBA00022777"/>
    </source>
</evidence>
<dbReference type="PROSITE" id="PS50109">
    <property type="entry name" value="HIS_KIN"/>
    <property type="match status" value="1"/>
</dbReference>
<dbReference type="InterPro" id="IPR004358">
    <property type="entry name" value="Sig_transdc_His_kin-like_C"/>
</dbReference>
<dbReference type="SUPFAM" id="SSF55874">
    <property type="entry name" value="ATPase domain of HSP90 chaperone/DNA topoisomerase II/histidine kinase"/>
    <property type="match status" value="1"/>
</dbReference>
<evidence type="ECO:0000313" key="11">
    <source>
        <dbReference type="EMBL" id="QED28634.1"/>
    </source>
</evidence>
<dbReference type="PANTHER" id="PTHR43065:SF46">
    <property type="entry name" value="C4-DICARBOXYLATE TRANSPORT SENSOR PROTEIN DCTB"/>
    <property type="match status" value="1"/>
</dbReference>
<evidence type="ECO:0000256" key="7">
    <source>
        <dbReference type="ARBA" id="ARBA00023012"/>
    </source>
</evidence>
<dbReference type="KEGG" id="bbae:FRD01_15605"/>
<keyword evidence="8" id="KW-0175">Coiled coil</keyword>
<dbReference type="Gene3D" id="1.10.287.130">
    <property type="match status" value="1"/>
</dbReference>
<evidence type="ECO:0000313" key="12">
    <source>
        <dbReference type="Proteomes" id="UP000321595"/>
    </source>
</evidence>
<organism evidence="11 12">
    <name type="scientific">Microvenator marinus</name>
    <dbReference type="NCBI Taxonomy" id="2600177"/>
    <lineage>
        <taxon>Bacteria</taxon>
        <taxon>Deltaproteobacteria</taxon>
        <taxon>Bradymonadales</taxon>
        <taxon>Microvenatoraceae</taxon>
        <taxon>Microvenator</taxon>
    </lineage>
</organism>
<dbReference type="Pfam" id="PF13426">
    <property type="entry name" value="PAS_9"/>
    <property type="match status" value="2"/>
</dbReference>
<dbReference type="Pfam" id="PF02518">
    <property type="entry name" value="HATPase_c"/>
    <property type="match status" value="1"/>
</dbReference>
<dbReference type="RefSeq" id="WP_146961238.1">
    <property type="nucleotide sequence ID" value="NZ_CP042467.1"/>
</dbReference>
<dbReference type="InterPro" id="IPR036890">
    <property type="entry name" value="HATPase_C_sf"/>
</dbReference>
<dbReference type="AlphaFoldDB" id="A0A5B8XSU2"/>
<feature type="domain" description="PAS" evidence="10">
    <location>
        <begin position="303"/>
        <end position="351"/>
    </location>
</feature>
<dbReference type="SMART" id="SM00387">
    <property type="entry name" value="HATPase_c"/>
    <property type="match status" value="1"/>
</dbReference>
<keyword evidence="4" id="KW-0547">Nucleotide-binding</keyword>
<dbReference type="PANTHER" id="PTHR43065">
    <property type="entry name" value="SENSOR HISTIDINE KINASE"/>
    <property type="match status" value="1"/>
</dbReference>
<dbReference type="Gene3D" id="3.30.450.20">
    <property type="entry name" value="PAS domain"/>
    <property type="match status" value="3"/>
</dbReference>
<dbReference type="GO" id="GO:0000155">
    <property type="term" value="F:phosphorelay sensor kinase activity"/>
    <property type="evidence" value="ECO:0007669"/>
    <property type="project" value="InterPro"/>
</dbReference>
<dbReference type="SMART" id="SM00091">
    <property type="entry name" value="PAS"/>
    <property type="match status" value="3"/>
</dbReference>
<dbReference type="Proteomes" id="UP000321595">
    <property type="component" value="Chromosome"/>
</dbReference>
<dbReference type="PROSITE" id="PS50112">
    <property type="entry name" value="PAS"/>
    <property type="match status" value="1"/>
</dbReference>
<keyword evidence="12" id="KW-1185">Reference proteome</keyword>
<dbReference type="InterPro" id="IPR036097">
    <property type="entry name" value="HisK_dim/P_sf"/>
</dbReference>
<evidence type="ECO:0000259" key="10">
    <source>
        <dbReference type="PROSITE" id="PS50112"/>
    </source>
</evidence>
<reference evidence="11 12" key="1">
    <citation type="submission" date="2019-08" db="EMBL/GenBank/DDBJ databases">
        <authorList>
            <person name="Liang Q."/>
        </authorList>
    </citation>
    <scope>NUCLEOTIDE SEQUENCE [LARGE SCALE GENOMIC DNA]</scope>
    <source>
        <strain evidence="11 12">V1718</strain>
    </source>
</reference>
<dbReference type="OrthoDB" id="9769169at2"/>
<dbReference type="InterPro" id="IPR000014">
    <property type="entry name" value="PAS"/>
</dbReference>
<dbReference type="EMBL" id="CP042467">
    <property type="protein sequence ID" value="QED28634.1"/>
    <property type="molecule type" value="Genomic_DNA"/>
</dbReference>
<dbReference type="GO" id="GO:0005524">
    <property type="term" value="F:ATP binding"/>
    <property type="evidence" value="ECO:0007669"/>
    <property type="project" value="UniProtKB-KW"/>
</dbReference>
<keyword evidence="3" id="KW-0808">Transferase</keyword>
<dbReference type="InterPro" id="IPR035965">
    <property type="entry name" value="PAS-like_dom_sf"/>
</dbReference>
<feature type="coiled-coil region" evidence="8">
    <location>
        <begin position="7"/>
        <end position="34"/>
    </location>
</feature>
<keyword evidence="7" id="KW-0902">Two-component regulatory system</keyword>
<accession>A0A5B8XSU2</accession>
<evidence type="ECO:0000256" key="3">
    <source>
        <dbReference type="ARBA" id="ARBA00022679"/>
    </source>
</evidence>
<proteinExistence type="predicted"/>
<dbReference type="SUPFAM" id="SSF55785">
    <property type="entry name" value="PYP-like sensor domain (PAS domain)"/>
    <property type="match status" value="3"/>
</dbReference>
<evidence type="ECO:0000256" key="8">
    <source>
        <dbReference type="SAM" id="Coils"/>
    </source>
</evidence>
<sequence>MLHLEETEALRAQIEAHERTISRLLSTLENSQRIAETDLWSSTRHLQELVDARTEELRGASQFLDSIIESLPNRICILDLEGVVVRVNYPWSMQIDVSDSRLKPGDDLLAFYREHRADVASVLSDVIEGSLSSFSLLSVVEGKYFETTLRRLEDEQHILISEVNVTELVAARKRHDAERRQIEMLSMVARYTEKVVVILGEDGKVEWSNSAAVAVFGPQHIGQDGMSLAAEILVDSAFGEDIEQLLEAGKTIGTDVCVKDKTGQHVWYKLELRRVPMSIRYVTLIIMTNITHRVHGEQELARERELLSSVIENVPHSVFWKDGDGSYQGVNSSFLDLVGLTRSDVLGKREVDLALNAIWGGKEPQGELLVESKGVERSLLANTVCLKDAQGKEGSVSILADITEFKTLERQLHQAGKLESIGQLAAGVAHEINTPMQYIGDNLHFMQRAFDMLMELASKVEKACDDGSLNVDRATSWLKESRLEMVRDKTPRALANARDGVDVVSKIIRSMKVYSHPGGEKTKVDINEALSHVVALSRNEWKYHADLETDFVDNAYSFCEIATLNQVFVNLIVNAAQAIAEQNKHGKIVVRTRVHPRTIAIEIQDDGPGIPESIQSRIFDPFFTTKEIGKGTGQGLSIARRIIEQSDGKIDFVSTPGVGTTFRLELPRYTSESTLNDGVKQ</sequence>
<dbReference type="InterPro" id="IPR005467">
    <property type="entry name" value="His_kinase_dom"/>
</dbReference>
<dbReference type="NCBIfam" id="TIGR00229">
    <property type="entry name" value="sensory_box"/>
    <property type="match status" value="1"/>
</dbReference>
<dbReference type="InterPro" id="IPR003594">
    <property type="entry name" value="HATPase_dom"/>
</dbReference>